<dbReference type="PANTHER" id="PTHR42788:SF20">
    <property type="entry name" value="ABC TRANSPORTER ATP-BINDING PROTEIN"/>
    <property type="match status" value="1"/>
</dbReference>
<proteinExistence type="predicted"/>
<evidence type="ECO:0000256" key="3">
    <source>
        <dbReference type="ARBA" id="ARBA00022840"/>
    </source>
</evidence>
<dbReference type="SMART" id="SM00382">
    <property type="entry name" value="AAA"/>
    <property type="match status" value="1"/>
</dbReference>
<dbReference type="SUPFAM" id="SSF52540">
    <property type="entry name" value="P-loop containing nucleoside triphosphate hydrolases"/>
    <property type="match status" value="1"/>
</dbReference>
<evidence type="ECO:0000259" key="4">
    <source>
        <dbReference type="PROSITE" id="PS50893"/>
    </source>
</evidence>
<feature type="domain" description="ABC transporter" evidence="4">
    <location>
        <begin position="24"/>
        <end position="255"/>
    </location>
</feature>
<evidence type="ECO:0000313" key="5">
    <source>
        <dbReference type="EMBL" id="SVA76222.1"/>
    </source>
</evidence>
<keyword evidence="2" id="KW-0547">Nucleotide-binding</keyword>
<dbReference type="InterPro" id="IPR027417">
    <property type="entry name" value="P-loop_NTPase"/>
</dbReference>
<reference evidence="5" key="1">
    <citation type="submission" date="2018-05" db="EMBL/GenBank/DDBJ databases">
        <authorList>
            <person name="Lanie J.A."/>
            <person name="Ng W.-L."/>
            <person name="Kazmierczak K.M."/>
            <person name="Andrzejewski T.M."/>
            <person name="Davidsen T.M."/>
            <person name="Wayne K.J."/>
            <person name="Tettelin H."/>
            <person name="Glass J.I."/>
            <person name="Rusch D."/>
            <person name="Podicherti R."/>
            <person name="Tsui H.-C.T."/>
            <person name="Winkler M.E."/>
        </authorList>
    </citation>
    <scope>NUCLEOTIDE SEQUENCE</scope>
</reference>
<dbReference type="Gene3D" id="3.40.50.300">
    <property type="entry name" value="P-loop containing nucleotide triphosphate hydrolases"/>
    <property type="match status" value="1"/>
</dbReference>
<dbReference type="GO" id="GO:0016887">
    <property type="term" value="F:ATP hydrolysis activity"/>
    <property type="evidence" value="ECO:0007669"/>
    <property type="project" value="InterPro"/>
</dbReference>
<dbReference type="Pfam" id="PF00005">
    <property type="entry name" value="ABC_tran"/>
    <property type="match status" value="1"/>
</dbReference>
<organism evidence="5">
    <name type="scientific">marine metagenome</name>
    <dbReference type="NCBI Taxonomy" id="408172"/>
    <lineage>
        <taxon>unclassified sequences</taxon>
        <taxon>metagenomes</taxon>
        <taxon>ecological metagenomes</taxon>
    </lineage>
</organism>
<sequence>MNNHQINQTQLSPGPLAGRGTSFIDFDQISKSFEIDGQKVVALENVTFNLSEGEFAAIIGPSGCGKSTALRIIAALEEPTSGTVTIAGQPPTQQSTEHALGVAFQDHALLPWLNVAENIELPFRISGRPVTAERIDELISLVGLTEFKSARPKQLSGGMRQRVSIARALALSPQLLLLDEPFGSLDAVTRRRMNIELQRIWSEFRPSTLLVTHAVEEALFLADRIFVLTGRPGRLLREVDVPFERPRTDDTMRSEFFHRMVDEMTAALDSTENAPQYAVESLD</sequence>
<keyword evidence="1" id="KW-0813">Transport</keyword>
<dbReference type="AlphaFoldDB" id="A0A381YHY3"/>
<evidence type="ECO:0000256" key="1">
    <source>
        <dbReference type="ARBA" id="ARBA00022448"/>
    </source>
</evidence>
<accession>A0A381YHY3</accession>
<dbReference type="InterPro" id="IPR003439">
    <property type="entry name" value="ABC_transporter-like_ATP-bd"/>
</dbReference>
<dbReference type="GO" id="GO:0005524">
    <property type="term" value="F:ATP binding"/>
    <property type="evidence" value="ECO:0007669"/>
    <property type="project" value="UniProtKB-KW"/>
</dbReference>
<gene>
    <name evidence="5" type="ORF">METZ01_LOCUS129076</name>
</gene>
<dbReference type="InterPro" id="IPR050166">
    <property type="entry name" value="ABC_transporter_ATP-bind"/>
</dbReference>
<name>A0A381YHY3_9ZZZZ</name>
<dbReference type="EMBL" id="UINC01018199">
    <property type="protein sequence ID" value="SVA76222.1"/>
    <property type="molecule type" value="Genomic_DNA"/>
</dbReference>
<dbReference type="PROSITE" id="PS50893">
    <property type="entry name" value="ABC_TRANSPORTER_2"/>
    <property type="match status" value="1"/>
</dbReference>
<dbReference type="InterPro" id="IPR017871">
    <property type="entry name" value="ABC_transporter-like_CS"/>
</dbReference>
<dbReference type="PROSITE" id="PS00211">
    <property type="entry name" value="ABC_TRANSPORTER_1"/>
    <property type="match status" value="1"/>
</dbReference>
<evidence type="ECO:0000256" key="2">
    <source>
        <dbReference type="ARBA" id="ARBA00022741"/>
    </source>
</evidence>
<dbReference type="CDD" id="cd03293">
    <property type="entry name" value="ABC_NrtD_SsuB_transporters"/>
    <property type="match status" value="1"/>
</dbReference>
<dbReference type="InterPro" id="IPR003593">
    <property type="entry name" value="AAA+_ATPase"/>
</dbReference>
<protein>
    <recommendedName>
        <fullName evidence="4">ABC transporter domain-containing protein</fullName>
    </recommendedName>
</protein>
<dbReference type="PANTHER" id="PTHR42788">
    <property type="entry name" value="TAURINE IMPORT ATP-BINDING PROTEIN-RELATED"/>
    <property type="match status" value="1"/>
</dbReference>
<keyword evidence="3" id="KW-0067">ATP-binding</keyword>